<gene>
    <name evidence="8" type="primary">trpC</name>
    <name evidence="10" type="ORF">COX81_03660</name>
</gene>
<comment type="similarity">
    <text evidence="8">Belongs to the TrpC family.</text>
</comment>
<dbReference type="PANTHER" id="PTHR22854">
    <property type="entry name" value="TRYPTOPHAN BIOSYNTHESIS PROTEIN"/>
    <property type="match status" value="1"/>
</dbReference>
<dbReference type="AlphaFoldDB" id="A0A2M7V6T2"/>
<comment type="catalytic activity">
    <reaction evidence="1 8">
        <text>1-(2-carboxyphenylamino)-1-deoxy-D-ribulose 5-phosphate + H(+) = (1S,2R)-1-C-(indol-3-yl)glycerol 3-phosphate + CO2 + H2O</text>
        <dbReference type="Rhea" id="RHEA:23476"/>
        <dbReference type="ChEBI" id="CHEBI:15377"/>
        <dbReference type="ChEBI" id="CHEBI:15378"/>
        <dbReference type="ChEBI" id="CHEBI:16526"/>
        <dbReference type="ChEBI" id="CHEBI:58613"/>
        <dbReference type="ChEBI" id="CHEBI:58866"/>
        <dbReference type="EC" id="4.1.1.48"/>
    </reaction>
</comment>
<dbReference type="NCBIfam" id="NF001377">
    <property type="entry name" value="PRK00278.2-4"/>
    <property type="match status" value="1"/>
</dbReference>
<dbReference type="InterPro" id="IPR013798">
    <property type="entry name" value="Indole-3-glycerol_P_synth_dom"/>
</dbReference>
<dbReference type="GO" id="GO:0004425">
    <property type="term" value="F:indole-3-glycerol-phosphate synthase activity"/>
    <property type="evidence" value="ECO:0007669"/>
    <property type="project" value="UniProtKB-UniRule"/>
</dbReference>
<keyword evidence="3 8" id="KW-0028">Amino-acid biosynthesis</keyword>
<dbReference type="FunFam" id="3.20.20.70:FF:000024">
    <property type="entry name" value="Indole-3-glycerol phosphate synthase"/>
    <property type="match status" value="1"/>
</dbReference>
<evidence type="ECO:0000256" key="2">
    <source>
        <dbReference type="ARBA" id="ARBA00004696"/>
    </source>
</evidence>
<comment type="pathway">
    <text evidence="2 8">Amino-acid biosynthesis; L-tryptophan biosynthesis; L-tryptophan from chorismate: step 4/5.</text>
</comment>
<evidence type="ECO:0000256" key="7">
    <source>
        <dbReference type="ARBA" id="ARBA00023239"/>
    </source>
</evidence>
<dbReference type="HAMAP" id="MF_00134_B">
    <property type="entry name" value="IGPS_B"/>
    <property type="match status" value="1"/>
</dbReference>
<dbReference type="InterPro" id="IPR013785">
    <property type="entry name" value="Aldolase_TIM"/>
</dbReference>
<dbReference type="UniPathway" id="UPA00035">
    <property type="reaction ID" value="UER00043"/>
</dbReference>
<dbReference type="Gene3D" id="3.20.20.70">
    <property type="entry name" value="Aldolase class I"/>
    <property type="match status" value="1"/>
</dbReference>
<evidence type="ECO:0000259" key="9">
    <source>
        <dbReference type="Pfam" id="PF00218"/>
    </source>
</evidence>
<sequence>MILDDIYKYKITELEEKKKLVSFEILKDRALKMKREIRDFSNALVSSKDISLIAEIKYASPSEGIILERTDVEERAKIYESAGASAISVLTDEKYFGGNLSFLHQVRVKTSIPILRKDFLCDSYHIYESYLYGADAVLLIARMLDEDKLKTFVTLAHSLGLACLMEICSEEDLEKVLHTSASVIGINARNLATFEFDLNIVGKLFSKIPSDKIIVAESGIYNRGDVEIAKKNCANAILVGTALMKSSGVGAKVHELLGL</sequence>
<keyword evidence="4 8" id="KW-0210">Decarboxylase</keyword>
<dbReference type="InterPro" id="IPR045186">
    <property type="entry name" value="Indole-3-glycerol_P_synth"/>
</dbReference>
<evidence type="ECO:0000256" key="5">
    <source>
        <dbReference type="ARBA" id="ARBA00022822"/>
    </source>
</evidence>
<dbReference type="GO" id="GO:0004640">
    <property type="term" value="F:phosphoribosylanthranilate isomerase activity"/>
    <property type="evidence" value="ECO:0007669"/>
    <property type="project" value="TreeGrafter"/>
</dbReference>
<evidence type="ECO:0000313" key="11">
    <source>
        <dbReference type="Proteomes" id="UP000228568"/>
    </source>
</evidence>
<proteinExistence type="inferred from homology"/>
<keyword evidence="5 8" id="KW-0822">Tryptophan biosynthesis</keyword>
<evidence type="ECO:0000256" key="8">
    <source>
        <dbReference type="HAMAP-Rule" id="MF_00134"/>
    </source>
</evidence>
<feature type="domain" description="Indole-3-glycerol phosphate synthase" evidence="9">
    <location>
        <begin position="3"/>
        <end position="256"/>
    </location>
</feature>
<dbReference type="InterPro" id="IPR011060">
    <property type="entry name" value="RibuloseP-bd_barrel"/>
</dbReference>
<reference evidence="11" key="1">
    <citation type="submission" date="2017-09" db="EMBL/GenBank/DDBJ databases">
        <title>Depth-based differentiation of microbial function through sediment-hosted aquifers and enrichment of novel symbionts in the deep terrestrial subsurface.</title>
        <authorList>
            <person name="Probst A.J."/>
            <person name="Ladd B."/>
            <person name="Jarett J.K."/>
            <person name="Geller-Mcgrath D.E."/>
            <person name="Sieber C.M.K."/>
            <person name="Emerson J.B."/>
            <person name="Anantharaman K."/>
            <person name="Thomas B.C."/>
            <person name="Malmstrom R."/>
            <person name="Stieglmeier M."/>
            <person name="Klingl A."/>
            <person name="Woyke T."/>
            <person name="Ryan C.M."/>
            <person name="Banfield J.F."/>
        </authorList>
    </citation>
    <scope>NUCLEOTIDE SEQUENCE [LARGE SCALE GENOMIC DNA]</scope>
</reference>
<evidence type="ECO:0000313" key="10">
    <source>
        <dbReference type="EMBL" id="PIZ94380.1"/>
    </source>
</evidence>
<organism evidence="10 11">
    <name type="scientific">Candidatus Magasanikbacteria bacterium CG_4_10_14_0_2_um_filter_37_12</name>
    <dbReference type="NCBI Taxonomy" id="1974637"/>
    <lineage>
        <taxon>Bacteria</taxon>
        <taxon>Candidatus Magasanikiibacteriota</taxon>
    </lineage>
</organism>
<dbReference type="SUPFAM" id="SSF51366">
    <property type="entry name" value="Ribulose-phoshate binding barrel"/>
    <property type="match status" value="1"/>
</dbReference>
<dbReference type="Pfam" id="PF00218">
    <property type="entry name" value="IGPS"/>
    <property type="match status" value="1"/>
</dbReference>
<keyword evidence="7 8" id="KW-0456">Lyase</keyword>
<accession>A0A2M7V6T2</accession>
<dbReference type="CDD" id="cd00331">
    <property type="entry name" value="IGPS"/>
    <property type="match status" value="1"/>
</dbReference>
<evidence type="ECO:0000256" key="6">
    <source>
        <dbReference type="ARBA" id="ARBA00023141"/>
    </source>
</evidence>
<dbReference type="EC" id="4.1.1.48" evidence="8"/>
<dbReference type="EMBL" id="PFPK01000045">
    <property type="protein sequence ID" value="PIZ94380.1"/>
    <property type="molecule type" value="Genomic_DNA"/>
</dbReference>
<evidence type="ECO:0000256" key="3">
    <source>
        <dbReference type="ARBA" id="ARBA00022605"/>
    </source>
</evidence>
<name>A0A2M7V6T2_9BACT</name>
<dbReference type="GO" id="GO:0000162">
    <property type="term" value="P:L-tryptophan biosynthetic process"/>
    <property type="evidence" value="ECO:0007669"/>
    <property type="project" value="UniProtKB-UniRule"/>
</dbReference>
<comment type="caution">
    <text evidence="10">The sequence shown here is derived from an EMBL/GenBank/DDBJ whole genome shotgun (WGS) entry which is preliminary data.</text>
</comment>
<protein>
    <recommendedName>
        <fullName evidence="8">Indole-3-glycerol phosphate synthase</fullName>
        <shortName evidence="8">IGPS</shortName>
        <ecNumber evidence="8">4.1.1.48</ecNumber>
    </recommendedName>
</protein>
<evidence type="ECO:0000256" key="4">
    <source>
        <dbReference type="ARBA" id="ARBA00022793"/>
    </source>
</evidence>
<evidence type="ECO:0000256" key="1">
    <source>
        <dbReference type="ARBA" id="ARBA00001633"/>
    </source>
</evidence>
<keyword evidence="6 8" id="KW-0057">Aromatic amino acid biosynthesis</keyword>
<dbReference type="PANTHER" id="PTHR22854:SF2">
    <property type="entry name" value="INDOLE-3-GLYCEROL-PHOSPHATE SYNTHASE"/>
    <property type="match status" value="1"/>
</dbReference>
<dbReference type="Proteomes" id="UP000228568">
    <property type="component" value="Unassembled WGS sequence"/>
</dbReference>